<keyword evidence="1 7" id="KW-0479">Metal-binding</keyword>
<dbReference type="GO" id="GO:0003925">
    <property type="term" value="F:G protein activity"/>
    <property type="evidence" value="ECO:0007669"/>
    <property type="project" value="UniProtKB-ARBA"/>
</dbReference>
<dbReference type="CDD" id="cd00066">
    <property type="entry name" value="G-alpha"/>
    <property type="match status" value="1"/>
</dbReference>
<dbReference type="GO" id="GO:0031683">
    <property type="term" value="F:G-protein beta/gamma-subunit complex binding"/>
    <property type="evidence" value="ECO:0007669"/>
    <property type="project" value="InterPro"/>
</dbReference>
<keyword evidence="2 6" id="KW-0547">Nucleotide-binding</keyword>
<dbReference type="EMBL" id="JAPWDV010000003">
    <property type="protein sequence ID" value="KAJ6218554.1"/>
    <property type="molecule type" value="Genomic_DNA"/>
</dbReference>
<organism evidence="8 9">
    <name type="scientific">Blomia tropicalis</name>
    <name type="common">Mite</name>
    <dbReference type="NCBI Taxonomy" id="40697"/>
    <lineage>
        <taxon>Eukaryota</taxon>
        <taxon>Metazoa</taxon>
        <taxon>Ecdysozoa</taxon>
        <taxon>Arthropoda</taxon>
        <taxon>Chelicerata</taxon>
        <taxon>Arachnida</taxon>
        <taxon>Acari</taxon>
        <taxon>Acariformes</taxon>
        <taxon>Sarcoptiformes</taxon>
        <taxon>Astigmata</taxon>
        <taxon>Glycyphagoidea</taxon>
        <taxon>Echimyopodidae</taxon>
        <taxon>Blomia</taxon>
    </lineage>
</organism>
<dbReference type="GO" id="GO:0007188">
    <property type="term" value="P:adenylate cyclase-modulating G protein-coupled receptor signaling pathway"/>
    <property type="evidence" value="ECO:0007669"/>
    <property type="project" value="TreeGrafter"/>
</dbReference>
<dbReference type="Gene3D" id="3.40.50.300">
    <property type="entry name" value="P-loop containing nucleotide triphosphate hydrolases"/>
    <property type="match status" value="1"/>
</dbReference>
<dbReference type="InterPro" id="IPR027417">
    <property type="entry name" value="P-loop_NTPase"/>
</dbReference>
<keyword evidence="5" id="KW-0807">Transducer</keyword>
<dbReference type="GO" id="GO:0005834">
    <property type="term" value="C:heterotrimeric G-protein complex"/>
    <property type="evidence" value="ECO:0007669"/>
    <property type="project" value="TreeGrafter"/>
</dbReference>
<dbReference type="PANTHER" id="PTHR10218">
    <property type="entry name" value="GTP-BINDING PROTEIN ALPHA SUBUNIT"/>
    <property type="match status" value="1"/>
</dbReference>
<feature type="binding site" evidence="7">
    <location>
        <position position="46"/>
    </location>
    <ligand>
        <name>Mg(2+)</name>
        <dbReference type="ChEBI" id="CHEBI:18420"/>
    </ligand>
</feature>
<feature type="binding site" evidence="6">
    <location>
        <begin position="42"/>
        <end position="47"/>
    </location>
    <ligand>
        <name>GTP</name>
        <dbReference type="ChEBI" id="CHEBI:37565"/>
    </ligand>
</feature>
<keyword evidence="4 6" id="KW-0342">GTP-binding</keyword>
<dbReference type="InterPro" id="IPR001019">
    <property type="entry name" value="Gprotein_alpha_su"/>
</dbReference>
<gene>
    <name evidence="8" type="ORF">RDWZM_009711</name>
</gene>
<feature type="binding site" evidence="6">
    <location>
        <position position="360"/>
    </location>
    <ligand>
        <name>GTP</name>
        <dbReference type="ChEBI" id="CHEBI:37565"/>
    </ligand>
</feature>
<dbReference type="OMA" id="HETKFEF"/>
<evidence type="ECO:0000256" key="2">
    <source>
        <dbReference type="ARBA" id="ARBA00022741"/>
    </source>
</evidence>
<dbReference type="SUPFAM" id="SSF52540">
    <property type="entry name" value="P-loop containing nucleoside triphosphate hydrolases"/>
    <property type="match status" value="1"/>
</dbReference>
<feature type="binding site" evidence="6">
    <location>
        <begin position="156"/>
        <end position="157"/>
    </location>
    <ligand>
        <name>GTP</name>
        <dbReference type="ChEBI" id="CHEBI:37565"/>
    </ligand>
</feature>
<dbReference type="PANTHER" id="PTHR10218:SF360">
    <property type="entry name" value="GUANINE NUCLEOTIDE-BINDING PROTEIN SUBUNIT ALPHA HOMOLOG"/>
    <property type="match status" value="1"/>
</dbReference>
<dbReference type="FunFam" id="3.40.50.300:FF:000692">
    <property type="entry name" value="Guanine nucleotide-binding protein subunit alpha"/>
    <property type="match status" value="2"/>
</dbReference>
<dbReference type="InterPro" id="IPR011025">
    <property type="entry name" value="GproteinA_insert"/>
</dbReference>
<keyword evidence="3 7" id="KW-0460">Magnesium</keyword>
<reference evidence="8" key="1">
    <citation type="submission" date="2022-12" db="EMBL/GenBank/DDBJ databases">
        <title>Genome assemblies of Blomia tropicalis.</title>
        <authorList>
            <person name="Cui Y."/>
        </authorList>
    </citation>
    <scope>NUCLEOTIDE SEQUENCE</scope>
    <source>
        <tissue evidence="8">Adult mites</tissue>
    </source>
</reference>
<evidence type="ECO:0000313" key="9">
    <source>
        <dbReference type="Proteomes" id="UP001142055"/>
    </source>
</evidence>
<keyword evidence="9" id="KW-1185">Reference proteome</keyword>
<sequence>MCLECFPMSSSQKLSMEIEKRLKQDKLMARKEVKLLLLGTGESGKSTFMKQMRIIHDGGFNVKELQFQRKYIFHNTIVCMQTILTEMTILGIPFECEKSKAYAERILSLYVTYENVGRIFSGDHLPPELVECIESLWKDRGVQSAFERRTEYKLSDSAEYFFSNVGRYGVPDYLPTDQDMLRIRLPTTGITEHCFQIKKIWLRIVDVGGQQSERRKWIHCFDCVKSIIFLTALNEYDMYFEHDHQHSGKTRLQESLDLFKLISQIQILDNASFILFLNKKDLFEQKIEHSPLVEHFPEYDGPNEMESARNFIRQLFVEHMLDANGIDCGKIGNLNQHRPSWSIRNPRTEPKRIYAHFTNATDTDNIKFVFDSVKHHILQENIDVFFPGAKF</sequence>
<dbReference type="FunFam" id="1.10.400.10:FF:000002">
    <property type="entry name" value="guanine nucleotide-binding protein G(Q) subunit alpha"/>
    <property type="match status" value="1"/>
</dbReference>
<dbReference type="PRINTS" id="PR00318">
    <property type="entry name" value="GPROTEINA"/>
</dbReference>
<proteinExistence type="predicted"/>
<evidence type="ECO:0000256" key="4">
    <source>
        <dbReference type="ARBA" id="ARBA00023134"/>
    </source>
</evidence>
<dbReference type="PROSITE" id="PS51882">
    <property type="entry name" value="G_ALPHA"/>
    <property type="match status" value="1"/>
</dbReference>
<protein>
    <submittedName>
        <fullName evidence="8">Uncharacterized protein</fullName>
    </submittedName>
</protein>
<dbReference type="Gene3D" id="1.10.400.10">
    <property type="entry name" value="GI Alpha 1, domain 2-like"/>
    <property type="match status" value="1"/>
</dbReference>
<dbReference type="AlphaFoldDB" id="A0A9Q0M469"/>
<dbReference type="Proteomes" id="UP001142055">
    <property type="component" value="Chromosome 3"/>
</dbReference>
<evidence type="ECO:0000256" key="7">
    <source>
        <dbReference type="PIRSR" id="PIRSR601019-2"/>
    </source>
</evidence>
<dbReference type="GO" id="GO:0005525">
    <property type="term" value="F:GTP binding"/>
    <property type="evidence" value="ECO:0007669"/>
    <property type="project" value="UniProtKB-KW"/>
</dbReference>
<feature type="binding site" evidence="6">
    <location>
        <begin position="278"/>
        <end position="281"/>
    </location>
    <ligand>
        <name>GTP</name>
        <dbReference type="ChEBI" id="CHEBI:37565"/>
    </ligand>
</feature>
<feature type="binding site" evidence="6">
    <location>
        <begin position="181"/>
        <end position="187"/>
    </location>
    <ligand>
        <name>GTP</name>
        <dbReference type="ChEBI" id="CHEBI:37565"/>
    </ligand>
</feature>
<evidence type="ECO:0000256" key="6">
    <source>
        <dbReference type="PIRSR" id="PIRSR601019-1"/>
    </source>
</evidence>
<evidence type="ECO:0000256" key="3">
    <source>
        <dbReference type="ARBA" id="ARBA00022842"/>
    </source>
</evidence>
<feature type="binding site" evidence="6">
    <location>
        <begin position="206"/>
        <end position="210"/>
    </location>
    <ligand>
        <name>GTP</name>
        <dbReference type="ChEBI" id="CHEBI:37565"/>
    </ligand>
</feature>
<feature type="binding site" evidence="7">
    <location>
        <position position="187"/>
    </location>
    <ligand>
        <name>Mg(2+)</name>
        <dbReference type="ChEBI" id="CHEBI:18420"/>
    </ligand>
</feature>
<evidence type="ECO:0000313" key="8">
    <source>
        <dbReference type="EMBL" id="KAJ6218554.1"/>
    </source>
</evidence>
<dbReference type="GO" id="GO:0001664">
    <property type="term" value="F:G protein-coupled receptor binding"/>
    <property type="evidence" value="ECO:0007669"/>
    <property type="project" value="TreeGrafter"/>
</dbReference>
<dbReference type="GO" id="GO:0005737">
    <property type="term" value="C:cytoplasm"/>
    <property type="evidence" value="ECO:0007669"/>
    <property type="project" value="TreeGrafter"/>
</dbReference>
<dbReference type="SUPFAM" id="SSF47895">
    <property type="entry name" value="Transducin (alpha subunit), insertion domain"/>
    <property type="match status" value="1"/>
</dbReference>
<dbReference type="OrthoDB" id="6501776at2759"/>
<dbReference type="SMART" id="SM00275">
    <property type="entry name" value="G_alpha"/>
    <property type="match status" value="1"/>
</dbReference>
<evidence type="ECO:0000256" key="5">
    <source>
        <dbReference type="ARBA" id="ARBA00023224"/>
    </source>
</evidence>
<dbReference type="GO" id="GO:0046872">
    <property type="term" value="F:metal ion binding"/>
    <property type="evidence" value="ECO:0007669"/>
    <property type="project" value="UniProtKB-KW"/>
</dbReference>
<comment type="caution">
    <text evidence="8">The sequence shown here is derived from an EMBL/GenBank/DDBJ whole genome shotgun (WGS) entry which is preliminary data.</text>
</comment>
<name>A0A9Q0M469_BLOTA</name>
<dbReference type="Pfam" id="PF00503">
    <property type="entry name" value="G-alpha"/>
    <property type="match status" value="1"/>
</dbReference>
<accession>A0A9Q0M469</accession>
<evidence type="ECO:0000256" key="1">
    <source>
        <dbReference type="ARBA" id="ARBA00022723"/>
    </source>
</evidence>